<dbReference type="PANTHER" id="PTHR41313">
    <property type="entry name" value="ADENINE-SPECIFIC METHYLTRANSFERASE"/>
    <property type="match status" value="1"/>
</dbReference>
<sequence length="1039" mass="115729">MEQIQARLGAVWVDAETHQQFLQELLRDRSIRVENPMPGMWEVRGNRQTLRATSEWGTVRRPATMLTQALMEQKPITVFDEYEAMGTKKRVVNALETTAAQEKADQLQERFGEWVWENPERAERLTDEYNRRFNSIALRDYSHEGDYLTLPGVALNFVPRPHQRAAVARMLSEPAVGLFHQVGAGKTAEMVMGTMELGRMGLVTKPVVVVPNHMLEQFAREWLQIYPQARILASSSDDLAGDKRRLFVARAAANDWDAIIMTRTAFQRIPLSPVAEAGYISRELDTLRAVFEEATGEDAMSVKRIEKKLLSLEQTYKELTDKPRDAGITFESTGIDYVVVDEMHDYKNLATESSIQDARIAGAGRATDLHMKLEYLRSQHGDRVVTVATATPLANSITEAYVMQRYLRPDLLENAGIGHFDAWAATFGQTVTEMEMAPTGGGNFRLKTRFAKFQNVPEMLRMWHVFADVKTAEDLKLPTPLLRERSDGQRVPENLVLQPGPELEAYIADIGERAERVANKSVRPEEDNMLKISTDGRKAALDVRMVGGDRPNGPTKIDAVAHQVLRIWNETKDLTYLDDVTKEPSPTPGALQLVFSDLGTPKPDRWNAYDELRLKLVDSGMPAEAIRYIHEAKTDPDKARLFAAARAGHVAVLVGSTAKMGVGTNVQARAIALHHMDCPWRPADIEQRDGRIVRQGNQNAEVGLYRYVVERSFDSYMWQTVERKAKFISQIMRGRLDMREIEDIGDVALGAAETKALSSGNPLLMEQSVVNNDVSRLQRLERAWQRNQTNLASMRVNASSQVGVLDRDIDLLTAALTRVVDTSDDRFRMMVAGRQYDKRADAGVAMGEWAARNGVRYLPTNADRKLGELGQVGGFPIDVASRTSLGQVHIVAELRGVPGASVTVPRNQFAEAGVGLVRQLENRASSLPKLITETQQKRVDTETTITEVDARVGDPFKHGDELREAQERQARVVAGLAAMASEQKPAAETTDAPGADGAAVAARDRVKELAARTRARADEHHGDVDPAPSVRPISHQPRV</sequence>
<dbReference type="Gene3D" id="3.40.50.300">
    <property type="entry name" value="P-loop containing nucleotide triphosphate hydrolases"/>
    <property type="match status" value="2"/>
</dbReference>
<feature type="region of interest" description="Disordered" evidence="1">
    <location>
        <begin position="982"/>
        <end position="1039"/>
    </location>
</feature>
<dbReference type="InterPro" id="IPR052933">
    <property type="entry name" value="DNA_Protect_Modify"/>
</dbReference>
<dbReference type="InterPro" id="IPR027417">
    <property type="entry name" value="P-loop_NTPase"/>
</dbReference>
<keyword evidence="4" id="KW-1185">Reference proteome</keyword>
<name>A0A3A5MLN9_9MICO</name>
<evidence type="ECO:0000256" key="1">
    <source>
        <dbReference type="SAM" id="MobiDB-lite"/>
    </source>
</evidence>
<organism evidence="3 4">
    <name type="scientific">Cryobacterium melibiosiphilum</name>
    <dbReference type="NCBI Taxonomy" id="995039"/>
    <lineage>
        <taxon>Bacteria</taxon>
        <taxon>Bacillati</taxon>
        <taxon>Actinomycetota</taxon>
        <taxon>Actinomycetes</taxon>
        <taxon>Micrococcales</taxon>
        <taxon>Microbacteriaceae</taxon>
        <taxon>Cryobacterium</taxon>
    </lineage>
</organism>
<comment type="caution">
    <text evidence="3">The sequence shown here is derived from an EMBL/GenBank/DDBJ whole genome shotgun (WGS) entry which is preliminary data.</text>
</comment>
<dbReference type="AlphaFoldDB" id="A0A3A5MLN9"/>
<protein>
    <recommendedName>
        <fullName evidence="2">Helicase ATP-binding domain-containing protein</fullName>
    </recommendedName>
</protein>
<feature type="compositionally biased region" description="Basic and acidic residues" evidence="1">
    <location>
        <begin position="1002"/>
        <end position="1024"/>
    </location>
</feature>
<dbReference type="SUPFAM" id="SSF52540">
    <property type="entry name" value="P-loop containing nucleoside triphosphate hydrolases"/>
    <property type="match status" value="2"/>
</dbReference>
<gene>
    <name evidence="3" type="ORF">D6T64_04470</name>
</gene>
<proteinExistence type="predicted"/>
<dbReference type="Proteomes" id="UP000272015">
    <property type="component" value="Unassembled WGS sequence"/>
</dbReference>
<accession>A0A3A5MLN9</accession>
<dbReference type="SMART" id="SM00487">
    <property type="entry name" value="DEXDc"/>
    <property type="match status" value="1"/>
</dbReference>
<dbReference type="InterPro" id="IPR014001">
    <property type="entry name" value="Helicase_ATP-bd"/>
</dbReference>
<feature type="domain" description="Helicase ATP-binding" evidence="2">
    <location>
        <begin position="155"/>
        <end position="420"/>
    </location>
</feature>
<dbReference type="EMBL" id="QZVS01000062">
    <property type="protein sequence ID" value="RJT90282.1"/>
    <property type="molecule type" value="Genomic_DNA"/>
</dbReference>
<evidence type="ECO:0000313" key="3">
    <source>
        <dbReference type="EMBL" id="RJT90282.1"/>
    </source>
</evidence>
<evidence type="ECO:0000259" key="2">
    <source>
        <dbReference type="SMART" id="SM00487"/>
    </source>
</evidence>
<reference evidence="3 4" key="1">
    <citation type="submission" date="2018-09" db="EMBL/GenBank/DDBJ databases">
        <title>Novel species of Cryobacterium.</title>
        <authorList>
            <person name="Liu Q."/>
            <person name="Xin Y.-H."/>
        </authorList>
    </citation>
    <scope>NUCLEOTIDE SEQUENCE [LARGE SCALE GENOMIC DNA]</scope>
    <source>
        <strain evidence="3 4">Hh39</strain>
    </source>
</reference>
<feature type="compositionally biased region" description="Low complexity" evidence="1">
    <location>
        <begin position="986"/>
        <end position="1001"/>
    </location>
</feature>
<dbReference type="PANTHER" id="PTHR41313:SF1">
    <property type="entry name" value="DNA METHYLASE ADENINE-SPECIFIC DOMAIN-CONTAINING PROTEIN"/>
    <property type="match status" value="1"/>
</dbReference>
<evidence type="ECO:0000313" key="4">
    <source>
        <dbReference type="Proteomes" id="UP000272015"/>
    </source>
</evidence>